<dbReference type="AlphaFoldDB" id="A0A818MDS1"/>
<organism evidence="2 3">
    <name type="scientific">Rotaria sordida</name>
    <dbReference type="NCBI Taxonomy" id="392033"/>
    <lineage>
        <taxon>Eukaryota</taxon>
        <taxon>Metazoa</taxon>
        <taxon>Spiralia</taxon>
        <taxon>Gnathifera</taxon>
        <taxon>Rotifera</taxon>
        <taxon>Eurotatoria</taxon>
        <taxon>Bdelloidea</taxon>
        <taxon>Philodinida</taxon>
        <taxon>Philodinidae</taxon>
        <taxon>Rotaria</taxon>
    </lineage>
</organism>
<proteinExistence type="predicted"/>
<dbReference type="EMBL" id="CAJOBD010000124">
    <property type="protein sequence ID" value="CAF3584898.1"/>
    <property type="molecule type" value="Genomic_DNA"/>
</dbReference>
<feature type="region of interest" description="Disordered" evidence="1">
    <location>
        <begin position="1"/>
        <end position="69"/>
    </location>
</feature>
<feature type="compositionally biased region" description="Low complexity" evidence="1">
    <location>
        <begin position="12"/>
        <end position="67"/>
    </location>
</feature>
<accession>A0A818MDS1</accession>
<comment type="caution">
    <text evidence="2">The sequence shown here is derived from an EMBL/GenBank/DDBJ whole genome shotgun (WGS) entry which is preliminary data.</text>
</comment>
<protein>
    <submittedName>
        <fullName evidence="2">Uncharacterized protein</fullName>
    </submittedName>
</protein>
<evidence type="ECO:0000313" key="2">
    <source>
        <dbReference type="EMBL" id="CAF3584898.1"/>
    </source>
</evidence>
<evidence type="ECO:0000256" key="1">
    <source>
        <dbReference type="SAM" id="MobiDB-lite"/>
    </source>
</evidence>
<gene>
    <name evidence="2" type="ORF">JBS370_LOCUS2997</name>
</gene>
<name>A0A818MDS1_9BILA</name>
<dbReference type="Proteomes" id="UP000663836">
    <property type="component" value="Unassembled WGS sequence"/>
</dbReference>
<dbReference type="PANTHER" id="PTHR33488">
    <property type="entry name" value="ZGC:162509"/>
    <property type="match status" value="1"/>
</dbReference>
<sequence>MPIDTYESFDYTSESFPSTSESFPSTSESFPSTTESFPSTSESFPSTSESFPSTSESFPSTSESFDSTTEEITTEITTTLAPEVDREWEDLILGGPTVVNYLGLFMVHASRADQVLTPSDTYTIKYINNVQSLHATLFQISSAMQIALQGARDDLIRTRNSMDQIPEHIKAGLLLIKTAPKDLLSQLLSYILRNIERAAKEGSVATKRALERFVSVGLLVEELAILLTSTLSSSPKNLDCLVEANVYANDIKIQWNLLVKLFRKFSERANITQTTLRNSFIEPIDQAQKTNGFGSQSDRLTFLDKLIPAAITIDQSSYLLNMMARTYSDVSNDYMINQITSNEDYLDLVIESLRTTSQRQLWQKLVSQSVKVARLAQERHNQFSGTSSIRQANYTTYLKAVLAL</sequence>
<evidence type="ECO:0000313" key="3">
    <source>
        <dbReference type="Proteomes" id="UP000663836"/>
    </source>
</evidence>
<dbReference type="PANTHER" id="PTHR33488:SF2">
    <property type="entry name" value="EARLY ENDOSOME ANTIGEN 1-LIKE"/>
    <property type="match status" value="1"/>
</dbReference>
<reference evidence="2" key="1">
    <citation type="submission" date="2021-02" db="EMBL/GenBank/DDBJ databases">
        <authorList>
            <person name="Nowell W R."/>
        </authorList>
    </citation>
    <scope>NUCLEOTIDE SEQUENCE</scope>
</reference>